<evidence type="ECO:0000313" key="2">
    <source>
        <dbReference type="EMBL" id="MFC6881964.1"/>
    </source>
</evidence>
<gene>
    <name evidence="2" type="ORF">ACFQKB_19585</name>
</gene>
<sequence length="345" mass="35694">MKRAMAAGVVLVIATGGGTAVLFGGKGKNAAARVEAVKAVPIVRGDLVDSEKVDGTLTYEDERQVRTGASGTVTAAPKGGAVLRRGRTLLRVNGEPVTLMYGDVPMYRRLSEGVEGADVEQLERNLAALGYGGMTVDGEFTSGTSEAVKEWQDDRGLDETGEVGVEAVVFLPGAVRVKDVKAPEGARTGSGQIVMTVSGTRRVVHVDLEAEKQELARKGGKTKVELPGGKVVPGHVSDVGTVAEKSGTGQDAKTTVDVEVTLGKGVRTTLDQAPVTVELESERRVGVLSVPVEALLALKEGGFGVEVVEGDVRKIVPVTTGAFGGGRVEIAGNVREGMKVGVPAT</sequence>
<evidence type="ECO:0000259" key="1">
    <source>
        <dbReference type="Pfam" id="PF01471"/>
    </source>
</evidence>
<dbReference type="Gene3D" id="2.40.420.20">
    <property type="match status" value="1"/>
</dbReference>
<dbReference type="EMBL" id="JBHSXS010000010">
    <property type="protein sequence ID" value="MFC6881964.1"/>
    <property type="molecule type" value="Genomic_DNA"/>
</dbReference>
<dbReference type="InterPro" id="IPR036365">
    <property type="entry name" value="PGBD-like_sf"/>
</dbReference>
<dbReference type="Gene3D" id="1.10.101.10">
    <property type="entry name" value="PGBD-like superfamily/PGBD"/>
    <property type="match status" value="1"/>
</dbReference>
<keyword evidence="3" id="KW-1185">Reference proteome</keyword>
<name>A0ABW2CML7_9ACTN</name>
<dbReference type="Proteomes" id="UP001596380">
    <property type="component" value="Unassembled WGS sequence"/>
</dbReference>
<proteinExistence type="predicted"/>
<dbReference type="InterPro" id="IPR002477">
    <property type="entry name" value="Peptidoglycan-bd-like"/>
</dbReference>
<evidence type="ECO:0000313" key="3">
    <source>
        <dbReference type="Proteomes" id="UP001596380"/>
    </source>
</evidence>
<dbReference type="InterPro" id="IPR036366">
    <property type="entry name" value="PGBDSf"/>
</dbReference>
<protein>
    <submittedName>
        <fullName evidence="2">Peptidoglycan-binding protein</fullName>
    </submittedName>
</protein>
<comment type="caution">
    <text evidence="2">The sequence shown here is derived from an EMBL/GenBank/DDBJ whole genome shotgun (WGS) entry which is preliminary data.</text>
</comment>
<dbReference type="SUPFAM" id="SSF47090">
    <property type="entry name" value="PGBD-like"/>
    <property type="match status" value="1"/>
</dbReference>
<organism evidence="2 3">
    <name type="scientific">Actinomadura yumaensis</name>
    <dbReference type="NCBI Taxonomy" id="111807"/>
    <lineage>
        <taxon>Bacteria</taxon>
        <taxon>Bacillati</taxon>
        <taxon>Actinomycetota</taxon>
        <taxon>Actinomycetes</taxon>
        <taxon>Streptosporangiales</taxon>
        <taxon>Thermomonosporaceae</taxon>
        <taxon>Actinomadura</taxon>
    </lineage>
</organism>
<dbReference type="RefSeq" id="WP_309239898.1">
    <property type="nucleotide sequence ID" value="NZ_JBHSXE010000001.1"/>
</dbReference>
<accession>A0ABW2CML7</accession>
<feature type="domain" description="Peptidoglycan binding-like" evidence="1">
    <location>
        <begin position="116"/>
        <end position="165"/>
    </location>
</feature>
<dbReference type="Pfam" id="PF01471">
    <property type="entry name" value="PG_binding_1"/>
    <property type="match status" value="1"/>
</dbReference>
<reference evidence="3" key="1">
    <citation type="journal article" date="2019" name="Int. J. Syst. Evol. Microbiol.">
        <title>The Global Catalogue of Microorganisms (GCM) 10K type strain sequencing project: providing services to taxonomists for standard genome sequencing and annotation.</title>
        <authorList>
            <consortium name="The Broad Institute Genomics Platform"/>
            <consortium name="The Broad Institute Genome Sequencing Center for Infectious Disease"/>
            <person name="Wu L."/>
            <person name="Ma J."/>
        </authorList>
    </citation>
    <scope>NUCLEOTIDE SEQUENCE [LARGE SCALE GENOMIC DNA]</scope>
    <source>
        <strain evidence="3">JCM 3369</strain>
    </source>
</reference>